<proteinExistence type="predicted"/>
<dbReference type="GO" id="GO:0003677">
    <property type="term" value="F:DNA binding"/>
    <property type="evidence" value="ECO:0007669"/>
    <property type="project" value="InterPro"/>
</dbReference>
<sequence>MTIIELYNRTGMSQIEFSRRLGIPYRTVQDWIAQKRTPPDYIINLVAYYLINENMI</sequence>
<protein>
    <submittedName>
        <fullName evidence="2">Putative transcriptional regulator</fullName>
    </submittedName>
</protein>
<dbReference type="PROSITE" id="PS50943">
    <property type="entry name" value="HTH_CROC1"/>
    <property type="match status" value="1"/>
</dbReference>
<dbReference type="CDD" id="cd00093">
    <property type="entry name" value="HTH_XRE"/>
    <property type="match status" value="1"/>
</dbReference>
<organism evidence="2">
    <name type="scientific">Siphoviridae sp. ctbxa26</name>
    <dbReference type="NCBI Taxonomy" id="2825568"/>
    <lineage>
        <taxon>Viruses</taxon>
        <taxon>Duplodnaviria</taxon>
        <taxon>Heunggongvirae</taxon>
        <taxon>Uroviricota</taxon>
        <taxon>Caudoviricetes</taxon>
    </lineage>
</organism>
<dbReference type="Gene3D" id="1.10.260.40">
    <property type="entry name" value="lambda repressor-like DNA-binding domains"/>
    <property type="match status" value="1"/>
</dbReference>
<dbReference type="SUPFAM" id="SSF47413">
    <property type="entry name" value="lambda repressor-like DNA-binding domains"/>
    <property type="match status" value="1"/>
</dbReference>
<reference evidence="2" key="1">
    <citation type="journal article" date="2021" name="Proc. Natl. Acad. Sci. U.S.A.">
        <title>A Catalog of Tens of Thousands of Viruses from Human Metagenomes Reveals Hidden Associations with Chronic Diseases.</title>
        <authorList>
            <person name="Tisza M.J."/>
            <person name="Buck C.B."/>
        </authorList>
    </citation>
    <scope>NUCLEOTIDE SEQUENCE</scope>
    <source>
        <strain evidence="2">Ctbxa26</strain>
    </source>
</reference>
<evidence type="ECO:0000259" key="1">
    <source>
        <dbReference type="PROSITE" id="PS50943"/>
    </source>
</evidence>
<dbReference type="InterPro" id="IPR001387">
    <property type="entry name" value="Cro/C1-type_HTH"/>
</dbReference>
<dbReference type="EMBL" id="BK016254">
    <property type="protein sequence ID" value="DAG05246.1"/>
    <property type="molecule type" value="Genomic_DNA"/>
</dbReference>
<accession>A0A8S5VEY7</accession>
<dbReference type="InterPro" id="IPR010982">
    <property type="entry name" value="Lambda_DNA-bd_dom_sf"/>
</dbReference>
<name>A0A8S5VEY7_9CAUD</name>
<feature type="domain" description="HTH cro/C1-type" evidence="1">
    <location>
        <begin position="3"/>
        <end position="56"/>
    </location>
</feature>
<dbReference type="Pfam" id="PF01381">
    <property type="entry name" value="HTH_3"/>
    <property type="match status" value="1"/>
</dbReference>
<evidence type="ECO:0000313" key="2">
    <source>
        <dbReference type="EMBL" id="DAG05246.1"/>
    </source>
</evidence>